<keyword evidence="5" id="KW-0056">Arginine metabolism</keyword>
<evidence type="ECO:0000256" key="8">
    <source>
        <dbReference type="ARBA" id="ARBA00023211"/>
    </source>
</evidence>
<dbReference type="PANTHER" id="PTHR43782:SF3">
    <property type="entry name" value="ARGINASE"/>
    <property type="match status" value="1"/>
</dbReference>
<dbReference type="OrthoDB" id="9788689at2"/>
<evidence type="ECO:0000256" key="2">
    <source>
        <dbReference type="ARBA" id="ARBA00005098"/>
    </source>
</evidence>
<dbReference type="PRINTS" id="PR00116">
    <property type="entry name" value="ARGINASE"/>
</dbReference>
<evidence type="ECO:0000256" key="3">
    <source>
        <dbReference type="ARBA" id="ARBA00012168"/>
    </source>
</evidence>
<comment type="similarity">
    <text evidence="9">Belongs to the arginase family.</text>
</comment>
<dbReference type="InterPro" id="IPR023696">
    <property type="entry name" value="Ureohydrolase_dom_sf"/>
</dbReference>
<organism evidence="10 11">
    <name type="scientific">Microscilla marina ATCC 23134</name>
    <dbReference type="NCBI Taxonomy" id="313606"/>
    <lineage>
        <taxon>Bacteria</taxon>
        <taxon>Pseudomonadati</taxon>
        <taxon>Bacteroidota</taxon>
        <taxon>Cytophagia</taxon>
        <taxon>Cytophagales</taxon>
        <taxon>Microscillaceae</taxon>
        <taxon>Microscilla</taxon>
    </lineage>
</organism>
<dbReference type="GO" id="GO:0005829">
    <property type="term" value="C:cytosol"/>
    <property type="evidence" value="ECO:0007669"/>
    <property type="project" value="TreeGrafter"/>
</dbReference>
<dbReference type="CDD" id="cd09989">
    <property type="entry name" value="Arginase"/>
    <property type="match status" value="1"/>
</dbReference>
<dbReference type="InterPro" id="IPR006035">
    <property type="entry name" value="Ureohydrolase"/>
</dbReference>
<dbReference type="eggNOG" id="COG0010">
    <property type="taxonomic scope" value="Bacteria"/>
</dbReference>
<evidence type="ECO:0000256" key="5">
    <source>
        <dbReference type="ARBA" id="ARBA00022503"/>
    </source>
</evidence>
<dbReference type="Pfam" id="PF00491">
    <property type="entry name" value="Arginase"/>
    <property type="match status" value="1"/>
</dbReference>
<gene>
    <name evidence="10" type="ORF">M23134_06322</name>
</gene>
<evidence type="ECO:0000256" key="7">
    <source>
        <dbReference type="ARBA" id="ARBA00022801"/>
    </source>
</evidence>
<dbReference type="Proteomes" id="UP000004095">
    <property type="component" value="Unassembled WGS sequence"/>
</dbReference>
<dbReference type="SUPFAM" id="SSF52768">
    <property type="entry name" value="Arginase/deacetylase"/>
    <property type="match status" value="1"/>
</dbReference>
<keyword evidence="11" id="KW-1185">Reference proteome</keyword>
<dbReference type="RefSeq" id="WP_002705187.1">
    <property type="nucleotide sequence ID" value="NZ_AAWS01000076.1"/>
</dbReference>
<dbReference type="GO" id="GO:0030145">
    <property type="term" value="F:manganese ion binding"/>
    <property type="evidence" value="ECO:0007669"/>
    <property type="project" value="TreeGrafter"/>
</dbReference>
<dbReference type="PROSITE" id="PS51409">
    <property type="entry name" value="ARGINASE_2"/>
    <property type="match status" value="1"/>
</dbReference>
<reference evidence="10 11" key="1">
    <citation type="submission" date="2007-01" db="EMBL/GenBank/DDBJ databases">
        <authorList>
            <person name="Haygood M."/>
            <person name="Podell S."/>
            <person name="Anderson C."/>
            <person name="Hopkinson B."/>
            <person name="Roe K."/>
            <person name="Barbeau K."/>
            <person name="Gaasterland T."/>
            <person name="Ferriera S."/>
            <person name="Johnson J."/>
            <person name="Kravitz S."/>
            <person name="Beeson K."/>
            <person name="Sutton G."/>
            <person name="Rogers Y.-H."/>
            <person name="Friedman R."/>
            <person name="Frazier M."/>
            <person name="Venter J.C."/>
        </authorList>
    </citation>
    <scope>NUCLEOTIDE SEQUENCE [LARGE SCALE GENOMIC DNA]</scope>
    <source>
        <strain evidence="10 11">ATCC 23134</strain>
    </source>
</reference>
<dbReference type="GO" id="GO:0004053">
    <property type="term" value="F:arginase activity"/>
    <property type="evidence" value="ECO:0007669"/>
    <property type="project" value="UniProtKB-EC"/>
</dbReference>
<evidence type="ECO:0000256" key="9">
    <source>
        <dbReference type="PROSITE-ProRule" id="PRU00742"/>
    </source>
</evidence>
<comment type="pathway">
    <text evidence="2">Nitrogen metabolism; urea cycle; L-ornithine and urea from L-arginine: step 1/1.</text>
</comment>
<evidence type="ECO:0000256" key="4">
    <source>
        <dbReference type="ARBA" id="ARBA00018123"/>
    </source>
</evidence>
<dbReference type="PANTHER" id="PTHR43782">
    <property type="entry name" value="ARGINASE"/>
    <property type="match status" value="1"/>
</dbReference>
<proteinExistence type="inferred from homology"/>
<keyword evidence="6" id="KW-0479">Metal-binding</keyword>
<name>A1ZZD9_MICM2</name>
<keyword evidence="7 10" id="KW-0378">Hydrolase</keyword>
<keyword evidence="8" id="KW-0464">Manganese</keyword>
<comment type="caution">
    <text evidence="10">The sequence shown here is derived from an EMBL/GenBank/DDBJ whole genome shotgun (WGS) entry which is preliminary data.</text>
</comment>
<evidence type="ECO:0000256" key="1">
    <source>
        <dbReference type="ARBA" id="ARBA00001936"/>
    </source>
</evidence>
<evidence type="ECO:0000313" key="10">
    <source>
        <dbReference type="EMBL" id="EAY24238.1"/>
    </source>
</evidence>
<evidence type="ECO:0000256" key="6">
    <source>
        <dbReference type="ARBA" id="ARBA00022723"/>
    </source>
</evidence>
<dbReference type="AlphaFoldDB" id="A1ZZD9"/>
<evidence type="ECO:0000313" key="11">
    <source>
        <dbReference type="Proteomes" id="UP000004095"/>
    </source>
</evidence>
<dbReference type="InterPro" id="IPR014033">
    <property type="entry name" value="Arginase"/>
</dbReference>
<comment type="cofactor">
    <cofactor evidence="1">
        <name>Mn(2+)</name>
        <dbReference type="ChEBI" id="CHEBI:29035"/>
    </cofactor>
</comment>
<dbReference type="EMBL" id="AAWS01000076">
    <property type="protein sequence ID" value="EAY24238.1"/>
    <property type="molecule type" value="Genomic_DNA"/>
</dbReference>
<dbReference type="GO" id="GO:0006525">
    <property type="term" value="P:arginine metabolic process"/>
    <property type="evidence" value="ECO:0007669"/>
    <property type="project" value="UniProtKB-KW"/>
</dbReference>
<sequence>MVSKIKVIEVKSEIAAGTRGASLGIDALKTACLNKASKNNTPVSKTFFATYNQCLTVPTVNEILFQDNKYPFAKHIDGLLKVQTATCQAVNDTLKQGLFPLVLAGDHGSAAGTIAGVKQAYPNKRLGVIWIDAHADLHSPYTTPSGNMHGMPLAIALNENNEAHRINTLDAATNEYWEQLKNVGIKGAKLKGEDIVLIAGRDIEAQEQALMDKYGMRNFTAEEVHTQGAEAIAKQTLDILSDCDMVYVSFDVDSMDSAISAGTGTPVPNGLTVAEARDLNVAFARSSKTICWEMVEINPTLDDKVNLMAENAFSILEATTEALVSHHRLVEVS</sequence>
<dbReference type="EC" id="3.5.3.1" evidence="3"/>
<dbReference type="Gene3D" id="3.40.800.10">
    <property type="entry name" value="Ureohydrolase domain"/>
    <property type="match status" value="1"/>
</dbReference>
<protein>
    <recommendedName>
        <fullName evidence="4">Arginase</fullName>
        <ecNumber evidence="3">3.5.3.1</ecNumber>
    </recommendedName>
</protein>
<accession>A1ZZD9</accession>